<organism evidence="3 4">
    <name type="scientific">Brachybacterium huguangmaarense</name>
    <dbReference type="NCBI Taxonomy" id="1652028"/>
    <lineage>
        <taxon>Bacteria</taxon>
        <taxon>Bacillati</taxon>
        <taxon>Actinomycetota</taxon>
        <taxon>Actinomycetes</taxon>
        <taxon>Micrococcales</taxon>
        <taxon>Dermabacteraceae</taxon>
        <taxon>Brachybacterium</taxon>
    </lineage>
</organism>
<dbReference type="Pfam" id="PF07508">
    <property type="entry name" value="Recombinase"/>
    <property type="match status" value="1"/>
</dbReference>
<evidence type="ECO:0000313" key="4">
    <source>
        <dbReference type="Proteomes" id="UP001164305"/>
    </source>
</evidence>
<dbReference type="InterPro" id="IPR050639">
    <property type="entry name" value="SSR_resolvase"/>
</dbReference>
<dbReference type="Pfam" id="PF13408">
    <property type="entry name" value="Zn_ribbon_recom"/>
    <property type="match status" value="1"/>
</dbReference>
<dbReference type="PANTHER" id="PTHR30461">
    <property type="entry name" value="DNA-INVERTASE FROM LAMBDOID PROPHAGE"/>
    <property type="match status" value="1"/>
</dbReference>
<dbReference type="InterPro" id="IPR006119">
    <property type="entry name" value="Resolv_N"/>
</dbReference>
<dbReference type="RefSeq" id="WP_263593022.1">
    <property type="nucleotide sequence ID" value="NZ_CP107020.1"/>
</dbReference>
<dbReference type="SUPFAM" id="SSF53041">
    <property type="entry name" value="Resolvase-like"/>
    <property type="match status" value="1"/>
</dbReference>
<feature type="domain" description="Recombinase" evidence="2">
    <location>
        <begin position="165"/>
        <end position="277"/>
    </location>
</feature>
<dbReference type="PROSITE" id="PS51736">
    <property type="entry name" value="RECOMBINASES_3"/>
    <property type="match status" value="1"/>
</dbReference>
<dbReference type="EMBL" id="CP107020">
    <property type="protein sequence ID" value="UYG15808.1"/>
    <property type="molecule type" value="Genomic_DNA"/>
</dbReference>
<dbReference type="PROSITE" id="PS51737">
    <property type="entry name" value="RECOMBINASE_DNA_BIND"/>
    <property type="match status" value="1"/>
</dbReference>
<evidence type="ECO:0000259" key="1">
    <source>
        <dbReference type="PROSITE" id="PS51736"/>
    </source>
</evidence>
<dbReference type="Proteomes" id="UP001164305">
    <property type="component" value="Chromosome"/>
</dbReference>
<dbReference type="InterPro" id="IPR036162">
    <property type="entry name" value="Resolvase-like_N_sf"/>
</dbReference>
<name>A0ABY6FZG8_9MICO</name>
<evidence type="ECO:0000259" key="2">
    <source>
        <dbReference type="PROSITE" id="PS51737"/>
    </source>
</evidence>
<keyword evidence="4" id="KW-1185">Reference proteome</keyword>
<sequence length="480" mass="53973">MGSRKPARQRDRAVIYMRQSTYREESISLELQETACRAYAKQQGYQVVAVEADPGISGRTFDRPAVKRVMGMIDRGEASTILLWKWSRLSRSRKDWAVAADTVETLGGRIESATEAIDTSTSTGRLARGVMVEFAAFESERIGDVWREAHARRVAAGRPANGKARFGYQYDREQKLHVPDTITGPVLAQAYRRYLAGESFYRLTIWLRDSGTEPVAGYGGHTGEWSTRTVQRVLDSGFAAGMIRSGGELLPGAHEPLISEHEWARYQRRRGERSTRRRGEVSQYLLSGMTRCGVCGGAMQIGNHRATGPRLRCRQAIEYHTHRGGYIQLHYVEGAVRTWLADAAAEIAEHTDLRPQRPAGQSATRKLEQERERITGALTRLAMQLAEETITPEVHARAAAAYDQRLTAISVELERTRVELAEPQPTERDIADLDRDWDILPVEQRREALRSLIASIVVTPGQAREIRIQPRNGDARVFRP</sequence>
<feature type="domain" description="Resolvase/invertase-type recombinase catalytic" evidence="1">
    <location>
        <begin position="12"/>
        <end position="159"/>
    </location>
</feature>
<dbReference type="InterPro" id="IPR011109">
    <property type="entry name" value="DNA_bind_recombinase_dom"/>
</dbReference>
<dbReference type="Gene3D" id="3.90.1750.20">
    <property type="entry name" value="Putative Large Serine Recombinase, Chain B, Domain 2"/>
    <property type="match status" value="1"/>
</dbReference>
<dbReference type="SMART" id="SM00857">
    <property type="entry name" value="Resolvase"/>
    <property type="match status" value="1"/>
</dbReference>
<accession>A0ABY6FZG8</accession>
<protein>
    <submittedName>
        <fullName evidence="3">Recombinase family protein</fullName>
    </submittedName>
</protein>
<dbReference type="InterPro" id="IPR038109">
    <property type="entry name" value="DNA_bind_recomb_sf"/>
</dbReference>
<dbReference type="PANTHER" id="PTHR30461:SF23">
    <property type="entry name" value="DNA RECOMBINASE-RELATED"/>
    <property type="match status" value="1"/>
</dbReference>
<dbReference type="InterPro" id="IPR025827">
    <property type="entry name" value="Zn_ribbon_recom_dom"/>
</dbReference>
<proteinExistence type="predicted"/>
<dbReference type="Gene3D" id="3.40.50.1390">
    <property type="entry name" value="Resolvase, N-terminal catalytic domain"/>
    <property type="match status" value="1"/>
</dbReference>
<reference evidence="3" key="1">
    <citation type="submission" date="2022-10" db="EMBL/GenBank/DDBJ databases">
        <title>Whole-Genome Sequencing of Brachybacterium huguangmaarense BRM-3, Isolated from Betula schmidtii.</title>
        <authorList>
            <person name="Haam D."/>
        </authorList>
    </citation>
    <scope>NUCLEOTIDE SEQUENCE</scope>
    <source>
        <strain evidence="3">BRM-3</strain>
    </source>
</reference>
<dbReference type="Pfam" id="PF00239">
    <property type="entry name" value="Resolvase"/>
    <property type="match status" value="1"/>
</dbReference>
<gene>
    <name evidence="3" type="ORF">BRM3_09130</name>
</gene>
<dbReference type="CDD" id="cd00338">
    <property type="entry name" value="Ser_Recombinase"/>
    <property type="match status" value="1"/>
</dbReference>
<evidence type="ECO:0000313" key="3">
    <source>
        <dbReference type="EMBL" id="UYG15808.1"/>
    </source>
</evidence>